<reference evidence="1 2" key="1">
    <citation type="submission" date="2019-06" db="EMBL/GenBank/DDBJ databases">
        <title>Sequencing the genomes of 1000 actinobacteria strains.</title>
        <authorList>
            <person name="Klenk H.-P."/>
        </authorList>
    </citation>
    <scope>NUCLEOTIDE SEQUENCE [LARGE SCALE GENOMIC DNA]</scope>
    <source>
        <strain evidence="1 2">DSM 25218</strain>
    </source>
</reference>
<sequence length="133" mass="14035">MVTAEQRNHAKAFLQKAEEYVESAEDNVDLERFTPAAGDAIHAGISAKDAIATSLSGATGKTKDHARAAKELAEALGARAEAKSADRALRELVAARGDVEYGVGLVSAPKAETLVRRARLLVDLAVSIVRLGR</sequence>
<evidence type="ECO:0008006" key="3">
    <source>
        <dbReference type="Google" id="ProtNLM"/>
    </source>
</evidence>
<accession>A0A543AC63</accession>
<organism evidence="1 2">
    <name type="scientific">Nocardioides albertanoniae</name>
    <dbReference type="NCBI Taxonomy" id="1175486"/>
    <lineage>
        <taxon>Bacteria</taxon>
        <taxon>Bacillati</taxon>
        <taxon>Actinomycetota</taxon>
        <taxon>Actinomycetes</taxon>
        <taxon>Propionibacteriales</taxon>
        <taxon>Nocardioidaceae</taxon>
        <taxon>Nocardioides</taxon>
    </lineage>
</organism>
<evidence type="ECO:0000313" key="2">
    <source>
        <dbReference type="Proteomes" id="UP000320209"/>
    </source>
</evidence>
<dbReference type="OrthoDB" id="3785800at2"/>
<evidence type="ECO:0000313" key="1">
    <source>
        <dbReference type="EMBL" id="TQL70183.1"/>
    </source>
</evidence>
<keyword evidence="2" id="KW-1185">Reference proteome</keyword>
<proteinExistence type="predicted"/>
<dbReference type="Gene3D" id="1.20.120.330">
    <property type="entry name" value="Nucleotidyltransferases domain 2"/>
    <property type="match status" value="1"/>
</dbReference>
<dbReference type="EMBL" id="VFOV01000001">
    <property type="protein sequence ID" value="TQL70183.1"/>
    <property type="molecule type" value="Genomic_DNA"/>
</dbReference>
<dbReference type="RefSeq" id="WP_141781974.1">
    <property type="nucleotide sequence ID" value="NZ_VFOV01000001.1"/>
</dbReference>
<dbReference type="AlphaFoldDB" id="A0A543AC63"/>
<dbReference type="Proteomes" id="UP000320209">
    <property type="component" value="Unassembled WGS sequence"/>
</dbReference>
<comment type="caution">
    <text evidence="1">The sequence shown here is derived from an EMBL/GenBank/DDBJ whole genome shotgun (WGS) entry which is preliminary data.</text>
</comment>
<gene>
    <name evidence="1" type="ORF">FB381_4112</name>
</gene>
<name>A0A543AC63_9ACTN</name>
<protein>
    <recommendedName>
        <fullName evidence="3">HEPN domain-containing protein</fullName>
    </recommendedName>
</protein>